<dbReference type="InterPro" id="IPR013094">
    <property type="entry name" value="AB_hydrolase_3"/>
</dbReference>
<name>A0AAD4KIK4_9EURO</name>
<reference evidence="5" key="1">
    <citation type="submission" date="2021-12" db="EMBL/GenBank/DDBJ databases">
        <title>Convergent genome expansion in fungi linked to evolution of root-endophyte symbiosis.</title>
        <authorList>
            <consortium name="DOE Joint Genome Institute"/>
            <person name="Ke Y.-H."/>
            <person name="Bonito G."/>
            <person name="Liao H.-L."/>
            <person name="Looney B."/>
            <person name="Rojas-Flechas A."/>
            <person name="Nash J."/>
            <person name="Hameed K."/>
            <person name="Schadt C."/>
            <person name="Martin F."/>
            <person name="Crous P.W."/>
            <person name="Miettinen O."/>
            <person name="Magnuson J.K."/>
            <person name="Labbe J."/>
            <person name="Jacobson D."/>
            <person name="Doktycz M.J."/>
            <person name="Veneault-Fourrey C."/>
            <person name="Kuo A."/>
            <person name="Mondo S."/>
            <person name="Calhoun S."/>
            <person name="Riley R."/>
            <person name="Ohm R."/>
            <person name="LaButti K."/>
            <person name="Andreopoulos B."/>
            <person name="Pangilinan J."/>
            <person name="Nolan M."/>
            <person name="Tritt A."/>
            <person name="Clum A."/>
            <person name="Lipzen A."/>
            <person name="Daum C."/>
            <person name="Barry K."/>
            <person name="Grigoriev I.V."/>
            <person name="Vilgalys R."/>
        </authorList>
    </citation>
    <scope>NUCLEOTIDE SEQUENCE</scope>
    <source>
        <strain evidence="5">PMI_201</strain>
    </source>
</reference>
<dbReference type="InterPro" id="IPR033140">
    <property type="entry name" value="Lipase_GDXG_put_SER_AS"/>
</dbReference>
<dbReference type="Gene3D" id="3.40.50.1820">
    <property type="entry name" value="alpha/beta hydrolase"/>
    <property type="match status" value="1"/>
</dbReference>
<dbReference type="RefSeq" id="XP_046065699.1">
    <property type="nucleotide sequence ID" value="XM_046219204.1"/>
</dbReference>
<dbReference type="InterPro" id="IPR029058">
    <property type="entry name" value="AB_hydrolase_fold"/>
</dbReference>
<evidence type="ECO:0000256" key="1">
    <source>
        <dbReference type="ARBA" id="ARBA00010515"/>
    </source>
</evidence>
<dbReference type="PANTHER" id="PTHR48081:SF8">
    <property type="entry name" value="ALPHA_BETA HYDROLASE FOLD-3 DOMAIN-CONTAINING PROTEIN-RELATED"/>
    <property type="match status" value="1"/>
</dbReference>
<comment type="similarity">
    <text evidence="1">Belongs to the 'GDXG' lipolytic enzyme family.</text>
</comment>
<dbReference type="Proteomes" id="UP001201262">
    <property type="component" value="Unassembled WGS sequence"/>
</dbReference>
<evidence type="ECO:0000259" key="4">
    <source>
        <dbReference type="Pfam" id="PF07859"/>
    </source>
</evidence>
<sequence>MPSIHWNQVHSNPLASLKILCLATLQSIPVLLQGLFVPCRLRPLGFRNALARVWLGNIFSIQGTILYSPAQDHCEQKIEGSDFEAYIIPSTNTAELQEADAIVIFAHGGGMIFGHPLQYTKTYRRWTAYAQKLGKRLVFVSVRYPLSATRKWPAQRDSMLATYLWVLQNGVSPNRVVFAGDSAGGNLATLTMLNLRDTSSSVNLPRPASAVLLSPWFDMTCAQTLSSKNVRNDMLFHFDATVSFLNDTLRPNNLPFDTPEISSLLADSVAGLPPHLVVYSSTEILASDSKRWCDRCRAANIEVTEVALEGEMHTFAVGWPICSSPVQVKCDKLICDYIIDHYTISLFQN</sequence>
<dbReference type="GeneID" id="70249491"/>
<comment type="caution">
    <text evidence="5">The sequence shown here is derived from an EMBL/GenBank/DDBJ whole genome shotgun (WGS) entry which is preliminary data.</text>
</comment>
<dbReference type="PANTHER" id="PTHR48081">
    <property type="entry name" value="AB HYDROLASE SUPERFAMILY PROTEIN C4A8.06C"/>
    <property type="match status" value="1"/>
</dbReference>
<keyword evidence="6" id="KW-1185">Reference proteome</keyword>
<accession>A0AAD4KIK4</accession>
<dbReference type="EMBL" id="JAJTJA010000015">
    <property type="protein sequence ID" value="KAH8689345.1"/>
    <property type="molecule type" value="Genomic_DNA"/>
</dbReference>
<organism evidence="5 6">
    <name type="scientific">Talaromyces proteolyticus</name>
    <dbReference type="NCBI Taxonomy" id="1131652"/>
    <lineage>
        <taxon>Eukaryota</taxon>
        <taxon>Fungi</taxon>
        <taxon>Dikarya</taxon>
        <taxon>Ascomycota</taxon>
        <taxon>Pezizomycotina</taxon>
        <taxon>Eurotiomycetes</taxon>
        <taxon>Eurotiomycetidae</taxon>
        <taxon>Eurotiales</taxon>
        <taxon>Trichocomaceae</taxon>
        <taxon>Talaromyces</taxon>
        <taxon>Talaromyces sect. Bacilispori</taxon>
    </lineage>
</organism>
<evidence type="ECO:0000313" key="5">
    <source>
        <dbReference type="EMBL" id="KAH8689345.1"/>
    </source>
</evidence>
<dbReference type="GO" id="GO:0016787">
    <property type="term" value="F:hydrolase activity"/>
    <property type="evidence" value="ECO:0007669"/>
    <property type="project" value="UniProtKB-KW"/>
</dbReference>
<protein>
    <submittedName>
        <fullName evidence="5">Alpha/Beta hydrolase protein</fullName>
    </submittedName>
</protein>
<feature type="domain" description="Alpha/beta hydrolase fold-3" evidence="4">
    <location>
        <begin position="103"/>
        <end position="316"/>
    </location>
</feature>
<dbReference type="InterPro" id="IPR050300">
    <property type="entry name" value="GDXG_lipolytic_enzyme"/>
</dbReference>
<dbReference type="PROSITE" id="PS01174">
    <property type="entry name" value="LIPASE_GDXG_SER"/>
    <property type="match status" value="1"/>
</dbReference>
<proteinExistence type="inferred from homology"/>
<gene>
    <name evidence="5" type="ORF">BGW36DRAFT_412167</name>
</gene>
<evidence type="ECO:0000313" key="6">
    <source>
        <dbReference type="Proteomes" id="UP001201262"/>
    </source>
</evidence>
<dbReference type="SUPFAM" id="SSF53474">
    <property type="entry name" value="alpha/beta-Hydrolases"/>
    <property type="match status" value="1"/>
</dbReference>
<evidence type="ECO:0000256" key="2">
    <source>
        <dbReference type="ARBA" id="ARBA00022801"/>
    </source>
</evidence>
<evidence type="ECO:0000256" key="3">
    <source>
        <dbReference type="PROSITE-ProRule" id="PRU10038"/>
    </source>
</evidence>
<keyword evidence="2 5" id="KW-0378">Hydrolase</keyword>
<dbReference type="Pfam" id="PF07859">
    <property type="entry name" value="Abhydrolase_3"/>
    <property type="match status" value="1"/>
</dbReference>
<feature type="active site" evidence="3">
    <location>
        <position position="182"/>
    </location>
</feature>
<dbReference type="AlphaFoldDB" id="A0AAD4KIK4"/>